<proteinExistence type="predicted"/>
<organism evidence="2 3">
    <name type="scientific">Pichia kluyveri</name>
    <name type="common">Yeast</name>
    <dbReference type="NCBI Taxonomy" id="36015"/>
    <lineage>
        <taxon>Eukaryota</taxon>
        <taxon>Fungi</taxon>
        <taxon>Dikarya</taxon>
        <taxon>Ascomycota</taxon>
        <taxon>Saccharomycotina</taxon>
        <taxon>Pichiomycetes</taxon>
        <taxon>Pichiales</taxon>
        <taxon>Pichiaceae</taxon>
        <taxon>Pichia</taxon>
    </lineage>
</organism>
<dbReference type="Pfam" id="PF10392">
    <property type="entry name" value="COG5_N"/>
    <property type="match status" value="1"/>
</dbReference>
<evidence type="ECO:0000313" key="3">
    <source>
        <dbReference type="Proteomes" id="UP001378960"/>
    </source>
</evidence>
<name>A0AAV5RC10_PICKL</name>
<dbReference type="InterPro" id="IPR049176">
    <property type="entry name" value="COG5_N"/>
</dbReference>
<feature type="domain" description="Conserved oligomeric Golgi complex subunit 5 N-terminal" evidence="1">
    <location>
        <begin position="3"/>
        <end position="117"/>
    </location>
</feature>
<dbReference type="Proteomes" id="UP001378960">
    <property type="component" value="Unassembled WGS sequence"/>
</dbReference>
<keyword evidence="3" id="KW-1185">Reference proteome</keyword>
<gene>
    <name evidence="2" type="ORF">DAPK24_051000</name>
</gene>
<comment type="caution">
    <text evidence="2">The sequence shown here is derived from an EMBL/GenBank/DDBJ whole genome shotgun (WGS) entry which is preliminary data.</text>
</comment>
<accession>A0AAV5RC10</accession>
<sequence>MNYLQETNATDTQILDLQTPIKKLKFELNDLNSNILTIIESNTSIINENFQNLDKLSNELSINKSFNYLNNSYNRINNEILNPFNQCNEILIAINNINKTNKNLRNLSYLINILSKIESIDKSEKSLSSKPFKNLLNLSKLINEFENNIKLDKNLLKINIINQYNEYINRMLKNCQLIINNNINNILKFNDNNSDNDKSILNLVNSSKILNESNFDQLIKQIFNSCLNYSINSIIRNLNNSKNLTKFISSLIKPVMLLITINEISNSNSKLDEIYWKELSISINNGLREVISRGGPVLKNLVIIREDIISSINKLFEKVYQHENIRKTKNIQLQMMINSLSNFQKR</sequence>
<protein>
    <submittedName>
        <fullName evidence="2">Golgi transport complex subunit</fullName>
    </submittedName>
</protein>
<evidence type="ECO:0000313" key="2">
    <source>
        <dbReference type="EMBL" id="GMM48502.1"/>
    </source>
</evidence>
<reference evidence="2 3" key="1">
    <citation type="journal article" date="2023" name="Elife">
        <title>Identification of key yeast species and microbe-microbe interactions impacting larval growth of Drosophila in the wild.</title>
        <authorList>
            <person name="Mure A."/>
            <person name="Sugiura Y."/>
            <person name="Maeda R."/>
            <person name="Honda K."/>
            <person name="Sakurai N."/>
            <person name="Takahashi Y."/>
            <person name="Watada M."/>
            <person name="Katoh T."/>
            <person name="Gotoh A."/>
            <person name="Gotoh Y."/>
            <person name="Taniguchi I."/>
            <person name="Nakamura K."/>
            <person name="Hayashi T."/>
            <person name="Katayama T."/>
            <person name="Uemura T."/>
            <person name="Hattori Y."/>
        </authorList>
    </citation>
    <scope>NUCLEOTIDE SEQUENCE [LARGE SCALE GENOMIC DNA]</scope>
    <source>
        <strain evidence="2 3">PK-24</strain>
    </source>
</reference>
<evidence type="ECO:0000259" key="1">
    <source>
        <dbReference type="Pfam" id="PF10392"/>
    </source>
</evidence>
<dbReference type="AlphaFoldDB" id="A0AAV5RC10"/>
<dbReference type="EMBL" id="BTGB01000009">
    <property type="protein sequence ID" value="GMM48502.1"/>
    <property type="molecule type" value="Genomic_DNA"/>
</dbReference>